<evidence type="ECO:0000256" key="1">
    <source>
        <dbReference type="SAM" id="MobiDB-lite"/>
    </source>
</evidence>
<evidence type="ECO:0000313" key="2">
    <source>
        <dbReference type="EMBL" id="EES53193.1"/>
    </source>
</evidence>
<organism evidence="2 3">
    <name type="scientific">Leptospirillum ferrodiazotrophum</name>
    <dbReference type="NCBI Taxonomy" id="412449"/>
    <lineage>
        <taxon>Bacteria</taxon>
        <taxon>Pseudomonadati</taxon>
        <taxon>Nitrospirota</taxon>
        <taxon>Nitrospiria</taxon>
        <taxon>Nitrospirales</taxon>
        <taxon>Nitrospiraceae</taxon>
        <taxon>Leptospirillum</taxon>
    </lineage>
</organism>
<accession>C6HW88</accession>
<gene>
    <name evidence="2" type="ORF">UBAL3_80290069</name>
</gene>
<keyword evidence="3" id="KW-1185">Reference proteome</keyword>
<reference evidence="2 3" key="1">
    <citation type="journal article" date="2009" name="Appl. Environ. Microbiol.">
        <title>Community genomic and proteomic analyses of chemoautotrophic iron-oxidizing "Leptospirillum rubarum" (Group II) and "Leptospirillum ferrodiazotrophum" (Group III) bacteria in acid mine drainage biofilms.</title>
        <authorList>
            <person name="Goltsman D.S."/>
            <person name="Denef V.J."/>
            <person name="Singer S.W."/>
            <person name="VerBerkmoes N.C."/>
            <person name="Lefsrud M."/>
            <person name="Mueller R.S."/>
            <person name="Dick G.J."/>
            <person name="Sun C.L."/>
            <person name="Wheeler K.E."/>
            <person name="Zemla A."/>
            <person name="Baker B.J."/>
            <person name="Hauser L."/>
            <person name="Land M."/>
            <person name="Shah M.B."/>
            <person name="Thelen M.P."/>
            <person name="Hettich R.L."/>
            <person name="Banfield J.F."/>
        </authorList>
    </citation>
    <scope>NUCLEOTIDE SEQUENCE [LARGE SCALE GENOMIC DNA]</scope>
</reference>
<evidence type="ECO:0000313" key="3">
    <source>
        <dbReference type="Proteomes" id="UP000009374"/>
    </source>
</evidence>
<proteinExistence type="predicted"/>
<protein>
    <submittedName>
        <fullName evidence="2">Uncharacterized protein</fullName>
    </submittedName>
</protein>
<name>C6HW88_9BACT</name>
<dbReference type="Proteomes" id="UP000009374">
    <property type="component" value="Unassembled WGS sequence"/>
</dbReference>
<sequence length="99" mass="10864">MAWPREEIRCSDFITGSAFLSMKKGGSTALAMEEKCVGPATAEMSGSHLRSLGICHFFSGNNIFPRQDFPCGLWIFGLESGGRKREPNPPDPLPFSTRV</sequence>
<dbReference type="EMBL" id="GG693868">
    <property type="protein sequence ID" value="EES53193.1"/>
    <property type="molecule type" value="Genomic_DNA"/>
</dbReference>
<dbReference type="AlphaFoldDB" id="C6HW88"/>
<feature type="region of interest" description="Disordered" evidence="1">
    <location>
        <begin position="79"/>
        <end position="99"/>
    </location>
</feature>